<evidence type="ECO:0000313" key="2">
    <source>
        <dbReference type="EMBL" id="GHI66048.1"/>
    </source>
</evidence>
<gene>
    <name evidence="2" type="ORF">Saso_76980</name>
</gene>
<reference evidence="3" key="1">
    <citation type="submission" date="2023-07" db="EMBL/GenBank/DDBJ databases">
        <title>Whole genome shotgun sequence of Streptomyces cacaoi subsp. asoensis NBRC 13813.</title>
        <authorList>
            <person name="Komaki H."/>
            <person name="Tamura T."/>
        </authorList>
    </citation>
    <scope>NUCLEOTIDE SEQUENCE [LARGE SCALE GENOMIC DNA]</scope>
    <source>
        <strain evidence="3">NBRC 13813</strain>
    </source>
</reference>
<accession>A0ABQ3SD36</accession>
<comment type="caution">
    <text evidence="2">The sequence shown here is derived from an EMBL/GenBank/DDBJ whole genome shotgun (WGS) entry which is preliminary data.</text>
</comment>
<feature type="region of interest" description="Disordered" evidence="1">
    <location>
        <begin position="28"/>
        <end position="69"/>
    </location>
</feature>
<organism evidence="2 3">
    <name type="scientific">Streptomyces asoensis</name>
    <dbReference type="NCBI Taxonomy" id="249586"/>
    <lineage>
        <taxon>Bacteria</taxon>
        <taxon>Bacillati</taxon>
        <taxon>Actinomycetota</taxon>
        <taxon>Actinomycetes</taxon>
        <taxon>Kitasatosporales</taxon>
        <taxon>Streptomycetaceae</taxon>
        <taxon>Streptomyces</taxon>
    </lineage>
</organism>
<name>A0ABQ3SD36_9ACTN</name>
<dbReference type="EMBL" id="BNEB01000006">
    <property type="protein sequence ID" value="GHI66048.1"/>
    <property type="molecule type" value="Genomic_DNA"/>
</dbReference>
<evidence type="ECO:0000313" key="3">
    <source>
        <dbReference type="Proteomes" id="UP000649259"/>
    </source>
</evidence>
<dbReference type="Proteomes" id="UP000649259">
    <property type="component" value="Unassembled WGS sequence"/>
</dbReference>
<feature type="compositionally biased region" description="Low complexity" evidence="1">
    <location>
        <begin position="36"/>
        <end position="50"/>
    </location>
</feature>
<keyword evidence="3" id="KW-1185">Reference proteome</keyword>
<evidence type="ECO:0000256" key="1">
    <source>
        <dbReference type="SAM" id="MobiDB-lite"/>
    </source>
</evidence>
<protein>
    <submittedName>
        <fullName evidence="2">Uncharacterized protein</fullName>
    </submittedName>
</protein>
<proteinExistence type="predicted"/>
<sequence>MCPRAGRPRRAIPAVKQEPPLLCHRDRVPQAHGLRDAAASAPGRRPAPQRARPHPPEPGPAFRGAPRPARKKIPYAIRFLWAFR</sequence>